<accession>A0ABQ4SC46</accession>
<protein>
    <submittedName>
        <fullName evidence="3">Uncharacterized protein</fullName>
    </submittedName>
</protein>
<comment type="caution">
    <text evidence="3">The sequence shown here is derived from an EMBL/GenBank/DDBJ whole genome shotgun (WGS) entry which is preliminary data.</text>
</comment>
<name>A0ABQ4SC46_9HYPH</name>
<evidence type="ECO:0000256" key="1">
    <source>
        <dbReference type="SAM" id="Coils"/>
    </source>
</evidence>
<dbReference type="RefSeq" id="WP_238234903.1">
    <property type="nucleotide sequence ID" value="NZ_BPQQ01000022.1"/>
</dbReference>
<evidence type="ECO:0000256" key="2">
    <source>
        <dbReference type="SAM" id="MobiDB-lite"/>
    </source>
</evidence>
<organism evidence="3 4">
    <name type="scientific">Methylobacterium isbiliense</name>
    <dbReference type="NCBI Taxonomy" id="315478"/>
    <lineage>
        <taxon>Bacteria</taxon>
        <taxon>Pseudomonadati</taxon>
        <taxon>Pseudomonadota</taxon>
        <taxon>Alphaproteobacteria</taxon>
        <taxon>Hyphomicrobiales</taxon>
        <taxon>Methylobacteriaceae</taxon>
        <taxon>Methylobacterium</taxon>
    </lineage>
</organism>
<reference evidence="3" key="2">
    <citation type="submission" date="2021-08" db="EMBL/GenBank/DDBJ databases">
        <authorList>
            <person name="Tani A."/>
            <person name="Ola A."/>
            <person name="Ogura Y."/>
            <person name="Katsura K."/>
            <person name="Hayashi T."/>
        </authorList>
    </citation>
    <scope>NUCLEOTIDE SEQUENCE</scope>
    <source>
        <strain evidence="3">DSM 17168</strain>
    </source>
</reference>
<dbReference type="Proteomes" id="UP001055153">
    <property type="component" value="Unassembled WGS sequence"/>
</dbReference>
<keyword evidence="4" id="KW-1185">Reference proteome</keyword>
<gene>
    <name evidence="3" type="ORF">GMJLKIPL_1943</name>
</gene>
<evidence type="ECO:0000313" key="3">
    <source>
        <dbReference type="EMBL" id="GJE00025.1"/>
    </source>
</evidence>
<proteinExistence type="predicted"/>
<feature type="compositionally biased region" description="Low complexity" evidence="2">
    <location>
        <begin position="278"/>
        <end position="289"/>
    </location>
</feature>
<sequence length="321" mass="34052">MTTGEAERALQEARAELAAARELEEKALAAFEASKLDPKAEATREAHDRKLGAELLRGRAEAVVRLAEERLQESRAREAEAARVARYREAQSLKATAEKRLAEYPAAALIIQDILASVGAADAAIAAANADLPAGAVPLEHPEQLVRGLPGEAEVVLSKTVKPGRWVYVGPHDHLGDVAPELISKIEHTTRNGKSYGKDYGRIPMDRSRLEFAEVARTPDRVVTAYLPARPAYRPESLANTVALPGLLPGTADIWAPAGLSGWGGMPLGQDGPEVAAQAAALREAAAAPPSDPRPPRQQDTRVEVVKAAQLPAPADAESAA</sequence>
<feature type="region of interest" description="Disordered" evidence="2">
    <location>
        <begin position="278"/>
        <end position="302"/>
    </location>
</feature>
<evidence type="ECO:0000313" key="4">
    <source>
        <dbReference type="Proteomes" id="UP001055153"/>
    </source>
</evidence>
<keyword evidence="1" id="KW-0175">Coiled coil</keyword>
<dbReference type="EMBL" id="BPQQ01000022">
    <property type="protein sequence ID" value="GJE00025.1"/>
    <property type="molecule type" value="Genomic_DNA"/>
</dbReference>
<feature type="coiled-coil region" evidence="1">
    <location>
        <begin position="3"/>
        <end position="30"/>
    </location>
</feature>
<reference evidence="3" key="1">
    <citation type="journal article" date="2021" name="Front. Microbiol.">
        <title>Comprehensive Comparative Genomics and Phenotyping of Methylobacterium Species.</title>
        <authorList>
            <person name="Alessa O."/>
            <person name="Ogura Y."/>
            <person name="Fujitani Y."/>
            <person name="Takami H."/>
            <person name="Hayashi T."/>
            <person name="Sahin N."/>
            <person name="Tani A."/>
        </authorList>
    </citation>
    <scope>NUCLEOTIDE SEQUENCE</scope>
    <source>
        <strain evidence="3">DSM 17168</strain>
    </source>
</reference>